<name>A0A921IY14_9ACTN</name>
<gene>
    <name evidence="1" type="ORF">K8V70_09840</name>
</gene>
<dbReference type="RefSeq" id="WP_180965896.1">
    <property type="nucleotide sequence ID" value="NZ_DYUZ01000035.1"/>
</dbReference>
<sequence>MVKIDAWLPVGSVVHIEGDDGLVAVTGYMQQDAGSGRLWDYVGVPYPMGWQGPGKDVMFDRESVDCLYYVGMQDEDSVRMLDMLTATEPAYYQAKYETRTELGLPVDDVKARLAACKARRS</sequence>
<dbReference type="AlphaFoldDB" id="A0A921IY14"/>
<comment type="caution">
    <text evidence="1">The sequence shown here is derived from an EMBL/GenBank/DDBJ whole genome shotgun (WGS) entry which is preliminary data.</text>
</comment>
<organism evidence="1 2">
    <name type="scientific">Enorma phocaeensis</name>
    <dbReference type="NCBI Taxonomy" id="1871019"/>
    <lineage>
        <taxon>Bacteria</taxon>
        <taxon>Bacillati</taxon>
        <taxon>Actinomycetota</taxon>
        <taxon>Coriobacteriia</taxon>
        <taxon>Coriobacteriales</taxon>
        <taxon>Coriobacteriaceae</taxon>
        <taxon>Enorma</taxon>
    </lineage>
</organism>
<evidence type="ECO:0000313" key="2">
    <source>
        <dbReference type="Proteomes" id="UP000753256"/>
    </source>
</evidence>
<dbReference type="InterPro" id="IPR025233">
    <property type="entry name" value="DUF4176"/>
</dbReference>
<dbReference type="EMBL" id="DYUZ01000035">
    <property type="protein sequence ID" value="HJG38137.1"/>
    <property type="molecule type" value="Genomic_DNA"/>
</dbReference>
<accession>A0A921IY14</accession>
<dbReference type="Pfam" id="PF13780">
    <property type="entry name" value="DUF4176"/>
    <property type="match status" value="1"/>
</dbReference>
<dbReference type="Proteomes" id="UP000753256">
    <property type="component" value="Unassembled WGS sequence"/>
</dbReference>
<proteinExistence type="predicted"/>
<reference evidence="1" key="2">
    <citation type="submission" date="2021-09" db="EMBL/GenBank/DDBJ databases">
        <authorList>
            <person name="Gilroy R."/>
        </authorList>
    </citation>
    <scope>NUCLEOTIDE SEQUENCE</scope>
    <source>
        <strain evidence="1">ChiHjej13B12-9602</strain>
    </source>
</reference>
<evidence type="ECO:0000313" key="1">
    <source>
        <dbReference type="EMBL" id="HJG38137.1"/>
    </source>
</evidence>
<reference evidence="1" key="1">
    <citation type="journal article" date="2021" name="PeerJ">
        <title>Extensive microbial diversity within the chicken gut microbiome revealed by metagenomics and culture.</title>
        <authorList>
            <person name="Gilroy R."/>
            <person name="Ravi A."/>
            <person name="Getino M."/>
            <person name="Pursley I."/>
            <person name="Horton D.L."/>
            <person name="Alikhan N.F."/>
            <person name="Baker D."/>
            <person name="Gharbi K."/>
            <person name="Hall N."/>
            <person name="Watson M."/>
            <person name="Adriaenssens E.M."/>
            <person name="Foster-Nyarko E."/>
            <person name="Jarju S."/>
            <person name="Secka A."/>
            <person name="Antonio M."/>
            <person name="Oren A."/>
            <person name="Chaudhuri R.R."/>
            <person name="La Ragione R."/>
            <person name="Hildebrand F."/>
            <person name="Pallen M.J."/>
        </authorList>
    </citation>
    <scope>NUCLEOTIDE SEQUENCE</scope>
    <source>
        <strain evidence="1">ChiHjej13B12-9602</strain>
    </source>
</reference>
<protein>
    <submittedName>
        <fullName evidence="1">DUF4176 domain-containing protein</fullName>
    </submittedName>
</protein>